<dbReference type="RefSeq" id="WP_141195978.1">
    <property type="nucleotide sequence ID" value="NZ_CP041186.1"/>
</dbReference>
<feature type="signal peptide" evidence="2">
    <location>
        <begin position="1"/>
        <end position="24"/>
    </location>
</feature>
<name>A0A4Y6PMG8_PERCE</name>
<dbReference type="OrthoDB" id="5499807at2"/>
<feature type="region of interest" description="Disordered" evidence="1">
    <location>
        <begin position="25"/>
        <end position="69"/>
    </location>
</feature>
<accession>A0A4Y6PMG8</accession>
<dbReference type="Proteomes" id="UP000315995">
    <property type="component" value="Chromosome"/>
</dbReference>
<dbReference type="PROSITE" id="PS51257">
    <property type="entry name" value="PROKAR_LIPOPROTEIN"/>
    <property type="match status" value="1"/>
</dbReference>
<dbReference type="SUPFAM" id="SSF89372">
    <property type="entry name" value="Fucose-specific lectin"/>
    <property type="match status" value="1"/>
</dbReference>
<keyword evidence="4" id="KW-1185">Reference proteome</keyword>
<feature type="chain" id="PRO_5030106064" evidence="2">
    <location>
        <begin position="25"/>
        <end position="489"/>
    </location>
</feature>
<dbReference type="EMBL" id="CP041186">
    <property type="protein sequence ID" value="QDG49481.1"/>
    <property type="molecule type" value="Genomic_DNA"/>
</dbReference>
<dbReference type="AlphaFoldDB" id="A0A4Y6PMG8"/>
<protein>
    <submittedName>
        <fullName evidence="3">Uncharacterized protein</fullName>
    </submittedName>
</protein>
<proteinExistence type="predicted"/>
<evidence type="ECO:0000313" key="4">
    <source>
        <dbReference type="Proteomes" id="UP000315995"/>
    </source>
</evidence>
<evidence type="ECO:0000256" key="1">
    <source>
        <dbReference type="SAM" id="MobiDB-lite"/>
    </source>
</evidence>
<feature type="region of interest" description="Disordered" evidence="1">
    <location>
        <begin position="83"/>
        <end position="111"/>
    </location>
</feature>
<feature type="compositionally biased region" description="Acidic residues" evidence="1">
    <location>
        <begin position="36"/>
        <end position="45"/>
    </location>
</feature>
<evidence type="ECO:0000313" key="3">
    <source>
        <dbReference type="EMBL" id="QDG49481.1"/>
    </source>
</evidence>
<reference evidence="3 4" key="1">
    <citation type="submission" date="2019-06" db="EMBL/GenBank/DDBJ databases">
        <title>Persicimonas caeni gen. nov., sp. nov., a predatory bacterium isolated from solar saltern.</title>
        <authorList>
            <person name="Wang S."/>
        </authorList>
    </citation>
    <scope>NUCLEOTIDE SEQUENCE [LARGE SCALE GENOMIC DNA]</scope>
    <source>
        <strain evidence="3 4">YN101</strain>
    </source>
</reference>
<accession>A0A5B8XXN7</accession>
<sequence>MKSLRIVVLFVVSMVWTLGASACASGDIGPQNAAQTEEDARDDDEQTGRDTWSGASDASDGGVDVSLDTTDTATDTRLDAALLDTGADSGPSGSDSGQQDSGASDADSGSTDPCASVDCADGVCDPSTGQCVGCLSDNDCANGGRCHDREPVCVPACCNSVTQQDSFSSVSYSHNRFDIAVDSTGAPAIAFVDGDTDKIEFAQSINGQWLSQEVGSVSNSLSTNIRMAYAPDDTPHIIVGRYQMLTHFWRDQSGWQSHSLLASPGSVGYVDIVADDQGTIHMVALIDYGAEVLYATHNAQGQRSDEYLTLPAQNPPVWVNLDATSDGRPVASFHIGLDKTVVLAERNAGTWAYETVGQGVSQVHGMAVDAANQPVVAYHKETNDGLRLLRREAQTWRDDLIVADPAHGYSPDVAVDSLGDPHVVYMAQGATQTDNPLYYARWNGAQWEHHQLPGVDRAFYPRIALDATRTPHVAVYDPSRDAIAYLLVQ</sequence>
<gene>
    <name evidence="3" type="ORF">FIV42_01620</name>
</gene>
<organism evidence="3 4">
    <name type="scientific">Persicimonas caeni</name>
    <dbReference type="NCBI Taxonomy" id="2292766"/>
    <lineage>
        <taxon>Bacteria</taxon>
        <taxon>Deltaproteobacteria</taxon>
        <taxon>Bradymonadales</taxon>
        <taxon>Bradymonadaceae</taxon>
        <taxon>Persicimonas</taxon>
    </lineage>
</organism>
<evidence type="ECO:0000256" key="2">
    <source>
        <dbReference type="SAM" id="SignalP"/>
    </source>
</evidence>
<dbReference type="Gene3D" id="2.120.10.70">
    <property type="entry name" value="Fucose-specific lectin"/>
    <property type="match status" value="1"/>
</dbReference>
<keyword evidence="2" id="KW-0732">Signal</keyword>